<evidence type="ECO:0000313" key="2">
    <source>
        <dbReference type="Proteomes" id="UP001596297"/>
    </source>
</evidence>
<comment type="caution">
    <text evidence="1">The sequence shown here is derived from an EMBL/GenBank/DDBJ whole genome shotgun (WGS) entry which is preliminary data.</text>
</comment>
<dbReference type="RefSeq" id="WP_380082040.1">
    <property type="nucleotide sequence ID" value="NZ_JBHSWD010000001.1"/>
</dbReference>
<accession>A0ABW1YDQ1</accession>
<sequence length="219" mass="22712">MPRLFLSAALITGLSACNSGPKAPEVDAAQPAATMLSGKVAGQTSGQIEYRAGERVLASAALDAAGTFSFPLPAETELNPGSLTSLVDGLTCSGLPSSSNVAAKYATLSELSLGGKTYIPAYLAEKGLLNRVVLATPYVYSTADTTLSGTVSCDFFGVVTGPATFNDVKLKKGWNLLYVRMDASLGLSGLSANASVRNHSNTAQSDWTEKESLIQQLKP</sequence>
<evidence type="ECO:0000313" key="1">
    <source>
        <dbReference type="EMBL" id="MFC6591034.1"/>
    </source>
</evidence>
<gene>
    <name evidence="1" type="ORF">ACFP81_02630</name>
</gene>
<dbReference type="Proteomes" id="UP001596297">
    <property type="component" value="Unassembled WGS sequence"/>
</dbReference>
<organism evidence="1 2">
    <name type="scientific">Deinococcus lacus</name>
    <dbReference type="NCBI Taxonomy" id="392561"/>
    <lineage>
        <taxon>Bacteria</taxon>
        <taxon>Thermotogati</taxon>
        <taxon>Deinococcota</taxon>
        <taxon>Deinococci</taxon>
        <taxon>Deinococcales</taxon>
        <taxon>Deinococcaceae</taxon>
        <taxon>Deinococcus</taxon>
    </lineage>
</organism>
<name>A0ABW1YDQ1_9DEIO</name>
<reference evidence="2" key="1">
    <citation type="journal article" date="2019" name="Int. J. Syst. Evol. Microbiol.">
        <title>The Global Catalogue of Microorganisms (GCM) 10K type strain sequencing project: providing services to taxonomists for standard genome sequencing and annotation.</title>
        <authorList>
            <consortium name="The Broad Institute Genomics Platform"/>
            <consortium name="The Broad Institute Genome Sequencing Center for Infectious Disease"/>
            <person name="Wu L."/>
            <person name="Ma J."/>
        </authorList>
    </citation>
    <scope>NUCLEOTIDE SEQUENCE [LARGE SCALE GENOMIC DNA]</scope>
    <source>
        <strain evidence="2">CGMCC 1.15772</strain>
    </source>
</reference>
<evidence type="ECO:0008006" key="3">
    <source>
        <dbReference type="Google" id="ProtNLM"/>
    </source>
</evidence>
<keyword evidence="2" id="KW-1185">Reference proteome</keyword>
<dbReference type="EMBL" id="JBHSWD010000001">
    <property type="protein sequence ID" value="MFC6591034.1"/>
    <property type="molecule type" value="Genomic_DNA"/>
</dbReference>
<protein>
    <recommendedName>
        <fullName evidence="3">Lipoprotein</fullName>
    </recommendedName>
</protein>
<dbReference type="PROSITE" id="PS51257">
    <property type="entry name" value="PROKAR_LIPOPROTEIN"/>
    <property type="match status" value="1"/>
</dbReference>
<proteinExistence type="predicted"/>